<evidence type="ECO:0000313" key="2">
    <source>
        <dbReference type="Proteomes" id="UP001227268"/>
    </source>
</evidence>
<evidence type="ECO:0000313" key="1">
    <source>
        <dbReference type="EMBL" id="KAJ9109082.1"/>
    </source>
</evidence>
<dbReference type="Proteomes" id="UP001227268">
    <property type="component" value="Unassembled WGS sequence"/>
</dbReference>
<sequence length="439" mass="50232">MAPLPPLPKAVQPTTSTLLAPVVAASAAAVLGHIEKRVDFGKAAGDAMGAVQNAGETVVNKAPDALQNVGETVAEKAPDALKKAGDAVADTAKTVAGKAVDLAKQVVDLGFKEMIEKWLKSFLKELLRKYWKWLLILRWRLLSYANAIPLAALAILLYYLGKLIFLWWKATRRQRTAHRLYREYVRAPPDCKFSTILKKRGQKKVFSARMRRWLKRIRRAIWLRLRMLTTGQKKAALEQKDKVKRQLRADCKEHFEDDEEGRWNKFREELKKLEKTCVDEAIRADPTATDEKSREGIKGKVRRKTRGALRSYFRPGRLGGWIPDITCMGMWDRRRFFNSNIRGMKRLHFCNLMRQVIDVVAMANSRRDTRKVWDLEARLRIKEEADRLKVEKKAIEMANNSLKPSEKVNNRLSGDTFIEKGEKNKRWPGRSAATAGGKK</sequence>
<name>A0ACC2WEW5_9TREE</name>
<reference evidence="1" key="1">
    <citation type="submission" date="2023-04" db="EMBL/GenBank/DDBJ databases">
        <title>Draft Genome sequencing of Naganishia species isolated from polar environments using Oxford Nanopore Technology.</title>
        <authorList>
            <person name="Leo P."/>
            <person name="Venkateswaran K."/>
        </authorList>
    </citation>
    <scope>NUCLEOTIDE SEQUENCE</scope>
    <source>
        <strain evidence="1">MNA-CCFEE 5423</strain>
    </source>
</reference>
<dbReference type="EMBL" id="JASBWT010000001">
    <property type="protein sequence ID" value="KAJ9109082.1"/>
    <property type="molecule type" value="Genomic_DNA"/>
</dbReference>
<organism evidence="1 2">
    <name type="scientific">Naganishia friedmannii</name>
    <dbReference type="NCBI Taxonomy" id="89922"/>
    <lineage>
        <taxon>Eukaryota</taxon>
        <taxon>Fungi</taxon>
        <taxon>Dikarya</taxon>
        <taxon>Basidiomycota</taxon>
        <taxon>Agaricomycotina</taxon>
        <taxon>Tremellomycetes</taxon>
        <taxon>Filobasidiales</taxon>
        <taxon>Filobasidiaceae</taxon>
        <taxon>Naganishia</taxon>
    </lineage>
</organism>
<gene>
    <name evidence="1" type="ORF">QFC21_000410</name>
</gene>
<accession>A0ACC2WEW5</accession>
<protein>
    <submittedName>
        <fullName evidence="1">Uncharacterized protein</fullName>
    </submittedName>
</protein>
<comment type="caution">
    <text evidence="1">The sequence shown here is derived from an EMBL/GenBank/DDBJ whole genome shotgun (WGS) entry which is preliminary data.</text>
</comment>
<proteinExistence type="predicted"/>
<keyword evidence="2" id="KW-1185">Reference proteome</keyword>